<proteinExistence type="predicted"/>
<protein>
    <submittedName>
        <fullName evidence="2">Uncharacterized protein</fullName>
    </submittedName>
</protein>
<accession>A0A565C6M5</accession>
<organism evidence="2 3">
    <name type="scientific">Arabis nemorensis</name>
    <dbReference type="NCBI Taxonomy" id="586526"/>
    <lineage>
        <taxon>Eukaryota</taxon>
        <taxon>Viridiplantae</taxon>
        <taxon>Streptophyta</taxon>
        <taxon>Embryophyta</taxon>
        <taxon>Tracheophyta</taxon>
        <taxon>Spermatophyta</taxon>
        <taxon>Magnoliopsida</taxon>
        <taxon>eudicotyledons</taxon>
        <taxon>Gunneridae</taxon>
        <taxon>Pentapetalae</taxon>
        <taxon>rosids</taxon>
        <taxon>malvids</taxon>
        <taxon>Brassicales</taxon>
        <taxon>Brassicaceae</taxon>
        <taxon>Arabideae</taxon>
        <taxon>Arabis</taxon>
    </lineage>
</organism>
<keyword evidence="3" id="KW-1185">Reference proteome</keyword>
<dbReference type="Proteomes" id="UP000489600">
    <property type="component" value="Unassembled WGS sequence"/>
</dbReference>
<keyword evidence="1" id="KW-1133">Transmembrane helix</keyword>
<keyword evidence="1" id="KW-0472">Membrane</keyword>
<name>A0A565C6M5_9BRAS</name>
<dbReference type="AlphaFoldDB" id="A0A565C6M5"/>
<reference evidence="2" key="1">
    <citation type="submission" date="2019-07" db="EMBL/GenBank/DDBJ databases">
        <authorList>
            <person name="Dittberner H."/>
        </authorList>
    </citation>
    <scope>NUCLEOTIDE SEQUENCE [LARGE SCALE GENOMIC DNA]</scope>
</reference>
<evidence type="ECO:0000256" key="1">
    <source>
        <dbReference type="SAM" id="Phobius"/>
    </source>
</evidence>
<feature type="transmembrane region" description="Helical" evidence="1">
    <location>
        <begin position="20"/>
        <end position="42"/>
    </location>
</feature>
<evidence type="ECO:0000313" key="2">
    <source>
        <dbReference type="EMBL" id="VVB09299.1"/>
    </source>
</evidence>
<gene>
    <name evidence="2" type="ORF">ANE_LOCUS19743</name>
</gene>
<sequence length="78" mass="8559">MNSNERKDNKDENSTFYDSATNVIGGVRIIVALAGLLLLSLGSDSDSEEKMKAAGQDGYIPLKYFKDHPPKRVLQESA</sequence>
<keyword evidence="1" id="KW-0812">Transmembrane</keyword>
<comment type="caution">
    <text evidence="2">The sequence shown here is derived from an EMBL/GenBank/DDBJ whole genome shotgun (WGS) entry which is preliminary data.</text>
</comment>
<dbReference type="EMBL" id="CABITT030000006">
    <property type="protein sequence ID" value="VVB09299.1"/>
    <property type="molecule type" value="Genomic_DNA"/>
</dbReference>
<evidence type="ECO:0000313" key="3">
    <source>
        <dbReference type="Proteomes" id="UP000489600"/>
    </source>
</evidence>